<feature type="compositionally biased region" description="Polar residues" evidence="4">
    <location>
        <begin position="150"/>
        <end position="170"/>
    </location>
</feature>
<dbReference type="Pfam" id="PF00436">
    <property type="entry name" value="SSB"/>
    <property type="match status" value="1"/>
</dbReference>
<dbReference type="GO" id="GO:0006281">
    <property type="term" value="P:DNA repair"/>
    <property type="evidence" value="ECO:0007669"/>
    <property type="project" value="UniProtKB-UniRule"/>
</dbReference>
<sequence length="247" mass="26472">MLNRVVLTGRLTRDAELRYTQGGTSVASFTLAVDRQFRNAQGERDADFINCVIWRKPAENFANFTHKGALVGIDGSLRTRSYENNQGQRVYVTEVQVDNFALLEPRRSGNQPYNGGGRSQSGFGGNQGGWNNGQSQYNGGGYQQGYDNGRASQPMGNQSFGNQGGFSNPFENAPMPGQEAPVHNDFPFGNEDSQPAASSNNDGTFDLNDSVLPTNGQPAANSSDAASAPKSNDAKSADGTAEDDLPF</sequence>
<dbReference type="PANTHER" id="PTHR10302:SF27">
    <property type="entry name" value="SINGLE-STRANDED DNA-BINDING PROTEIN"/>
    <property type="match status" value="1"/>
</dbReference>
<dbReference type="GO" id="GO:0003697">
    <property type="term" value="F:single-stranded DNA binding"/>
    <property type="evidence" value="ECO:0007669"/>
    <property type="project" value="UniProtKB-UniRule"/>
</dbReference>
<protein>
    <recommendedName>
        <fullName evidence="2 3">Single-stranded DNA-binding protein</fullName>
        <shortName evidence="2">SSB</shortName>
    </recommendedName>
</protein>
<evidence type="ECO:0000256" key="1">
    <source>
        <dbReference type="ARBA" id="ARBA00023125"/>
    </source>
</evidence>
<feature type="region of interest" description="Disordered" evidence="4">
    <location>
        <begin position="103"/>
        <end position="247"/>
    </location>
</feature>
<feature type="compositionally biased region" description="Polar residues" evidence="4">
    <location>
        <begin position="191"/>
        <end position="203"/>
    </location>
</feature>
<dbReference type="PROSITE" id="PS50935">
    <property type="entry name" value="SSB"/>
    <property type="match status" value="1"/>
</dbReference>
<comment type="subunit">
    <text evidence="2">Homotetramer.</text>
</comment>
<dbReference type="HAMAP" id="MF_00984">
    <property type="entry name" value="SSB"/>
    <property type="match status" value="1"/>
</dbReference>
<dbReference type="PANTHER" id="PTHR10302">
    <property type="entry name" value="SINGLE-STRANDED DNA-BINDING PROTEIN"/>
    <property type="match status" value="1"/>
</dbReference>
<reference evidence="5" key="1">
    <citation type="submission" date="2023-01" db="EMBL/GenBank/DDBJ databases">
        <title>Genome analysis of 13 Lactobacillus isolated from gut of wild boar.</title>
        <authorList>
            <person name="Papp P."/>
            <person name="Libisch B."/>
            <person name="Nagy T."/>
            <person name="Olasz F."/>
        </authorList>
    </citation>
    <scope>NUCLEOTIDE SEQUENCE</scope>
    <source>
        <strain evidence="5">F146</strain>
    </source>
</reference>
<organism evidence="5 6">
    <name type="scientific">Limosilactobacillus mucosae</name>
    <name type="common">Lactobacillus mucosae</name>
    <dbReference type="NCBI Taxonomy" id="97478"/>
    <lineage>
        <taxon>Bacteria</taxon>
        <taxon>Bacillati</taxon>
        <taxon>Bacillota</taxon>
        <taxon>Bacilli</taxon>
        <taxon>Lactobacillales</taxon>
        <taxon>Lactobacillaceae</taxon>
        <taxon>Limosilactobacillus</taxon>
    </lineage>
</organism>
<dbReference type="GO" id="GO:0006260">
    <property type="term" value="P:DNA replication"/>
    <property type="evidence" value="ECO:0007669"/>
    <property type="project" value="UniProtKB-UniRule"/>
</dbReference>
<dbReference type="InterPro" id="IPR000424">
    <property type="entry name" value="Primosome_PriB/ssb"/>
</dbReference>
<name>A0AAJ1HSE9_LIMMU</name>
<keyword evidence="2" id="KW-0227">DNA damage</keyword>
<evidence type="ECO:0000313" key="6">
    <source>
        <dbReference type="Proteomes" id="UP001220670"/>
    </source>
</evidence>
<dbReference type="InterPro" id="IPR011344">
    <property type="entry name" value="ssDNA-bd"/>
</dbReference>
<feature type="short sequence motif" description="Important for interaction with partner proteins" evidence="2">
    <location>
        <begin position="242"/>
        <end position="247"/>
    </location>
</feature>
<dbReference type="GO" id="GO:0009295">
    <property type="term" value="C:nucleoid"/>
    <property type="evidence" value="ECO:0007669"/>
    <property type="project" value="TreeGrafter"/>
</dbReference>
<comment type="caution">
    <text evidence="5">The sequence shown here is derived from an EMBL/GenBank/DDBJ whole genome shotgun (WGS) entry which is preliminary data.</text>
</comment>
<dbReference type="AlphaFoldDB" id="A0AAJ1HSE9"/>
<comment type="function">
    <text evidence="2">Plays an important role in DNA replication, recombination and repair. Binds to ssDNA and to an array of partner proteins to recruit them to their sites of action during DNA metabolism.</text>
</comment>
<evidence type="ECO:0000256" key="2">
    <source>
        <dbReference type="HAMAP-Rule" id="MF_00984"/>
    </source>
</evidence>
<dbReference type="RefSeq" id="WP_272208777.1">
    <property type="nucleotide sequence ID" value="NZ_JAQOMV010000011.1"/>
</dbReference>
<dbReference type="SUPFAM" id="SSF50249">
    <property type="entry name" value="Nucleic acid-binding proteins"/>
    <property type="match status" value="1"/>
</dbReference>
<dbReference type="Gene3D" id="2.40.50.140">
    <property type="entry name" value="Nucleic acid-binding proteins"/>
    <property type="match status" value="1"/>
</dbReference>
<keyword evidence="1 2" id="KW-0238">DNA-binding</keyword>
<accession>A0AAJ1HSE9</accession>
<feature type="compositionally biased region" description="Gly residues" evidence="4">
    <location>
        <begin position="114"/>
        <end position="131"/>
    </location>
</feature>
<feature type="compositionally biased region" description="Low complexity" evidence="4">
    <location>
        <begin position="218"/>
        <end position="231"/>
    </location>
</feature>
<proteinExistence type="inferred from homology"/>
<evidence type="ECO:0000256" key="4">
    <source>
        <dbReference type="SAM" id="MobiDB-lite"/>
    </source>
</evidence>
<dbReference type="NCBIfam" id="TIGR00621">
    <property type="entry name" value="ssb"/>
    <property type="match status" value="1"/>
</dbReference>
<dbReference type="CDD" id="cd04496">
    <property type="entry name" value="SSB_OBF"/>
    <property type="match status" value="1"/>
</dbReference>
<keyword evidence="2" id="KW-0234">DNA repair</keyword>
<evidence type="ECO:0000256" key="3">
    <source>
        <dbReference type="RuleBase" id="RU000524"/>
    </source>
</evidence>
<comment type="caution">
    <text evidence="2">Lacks conserved residue(s) required for the propagation of feature annotation.</text>
</comment>
<dbReference type="GO" id="GO:0006310">
    <property type="term" value="P:DNA recombination"/>
    <property type="evidence" value="ECO:0007669"/>
    <property type="project" value="UniProtKB-UniRule"/>
</dbReference>
<dbReference type="EMBL" id="JAQONE010000021">
    <property type="protein sequence ID" value="MDC2829582.1"/>
    <property type="molecule type" value="Genomic_DNA"/>
</dbReference>
<dbReference type="Proteomes" id="UP001220670">
    <property type="component" value="Unassembled WGS sequence"/>
</dbReference>
<evidence type="ECO:0000313" key="5">
    <source>
        <dbReference type="EMBL" id="MDC2829582.1"/>
    </source>
</evidence>
<gene>
    <name evidence="5" type="primary">ssb</name>
    <name evidence="5" type="ORF">PO250_04595</name>
</gene>
<dbReference type="InterPro" id="IPR012340">
    <property type="entry name" value="NA-bd_OB-fold"/>
</dbReference>
<keyword evidence="2" id="KW-0235">DNA replication</keyword>
<keyword evidence="2" id="KW-0233">DNA recombination</keyword>